<evidence type="ECO:0000256" key="1">
    <source>
        <dbReference type="ARBA" id="ARBA00022553"/>
    </source>
</evidence>
<dbReference type="Pfam" id="PF00072">
    <property type="entry name" value="Response_reg"/>
    <property type="match status" value="1"/>
</dbReference>
<dbReference type="SUPFAM" id="SSF52172">
    <property type="entry name" value="CheY-like"/>
    <property type="match status" value="1"/>
</dbReference>
<keyword evidence="9" id="KW-1185">Reference proteome</keyword>
<evidence type="ECO:0000259" key="6">
    <source>
        <dbReference type="PROSITE" id="PS50043"/>
    </source>
</evidence>
<dbReference type="RefSeq" id="WP_077687263.1">
    <property type="nucleotide sequence ID" value="NZ_CP019606.1"/>
</dbReference>
<dbReference type="Proteomes" id="UP000188145">
    <property type="component" value="Chromosome"/>
</dbReference>
<dbReference type="PROSITE" id="PS50110">
    <property type="entry name" value="RESPONSE_REGULATORY"/>
    <property type="match status" value="1"/>
</dbReference>
<dbReference type="GO" id="GO:0003677">
    <property type="term" value="F:DNA binding"/>
    <property type="evidence" value="ECO:0007669"/>
    <property type="project" value="UniProtKB-KW"/>
</dbReference>
<name>A0A1Q2CS31_9ACTN</name>
<reference evidence="9" key="1">
    <citation type="submission" date="2017-02" db="EMBL/GenBank/DDBJ databases">
        <title>Tessaracoccus aquaemaris sp. nov., isolated from the intestine of a Korean rockfish, Sebastes schlegelii, in a marine aquaculture pond.</title>
        <authorList>
            <person name="Tak E.J."/>
            <person name="Bae J.-W."/>
        </authorList>
    </citation>
    <scope>NUCLEOTIDE SEQUENCE [LARGE SCALE GENOMIC DNA]</scope>
    <source>
        <strain evidence="9">NSG39</strain>
    </source>
</reference>
<dbReference type="InterPro" id="IPR011006">
    <property type="entry name" value="CheY-like_superfamily"/>
</dbReference>
<feature type="domain" description="Response regulatory" evidence="7">
    <location>
        <begin position="8"/>
        <end position="124"/>
    </location>
</feature>
<dbReference type="PANTHER" id="PTHR43214:SF24">
    <property type="entry name" value="TRANSCRIPTIONAL REGULATORY PROTEIN NARL-RELATED"/>
    <property type="match status" value="1"/>
</dbReference>
<dbReference type="InterPro" id="IPR001789">
    <property type="entry name" value="Sig_transdc_resp-reg_receiver"/>
</dbReference>
<dbReference type="CDD" id="cd06170">
    <property type="entry name" value="LuxR_C_like"/>
    <property type="match status" value="1"/>
</dbReference>
<proteinExistence type="predicted"/>
<dbReference type="InterPro" id="IPR058245">
    <property type="entry name" value="NreC/VraR/RcsB-like_REC"/>
</dbReference>
<accession>A0A1Q2CS31</accession>
<dbReference type="GO" id="GO:0006355">
    <property type="term" value="P:regulation of DNA-templated transcription"/>
    <property type="evidence" value="ECO:0007669"/>
    <property type="project" value="InterPro"/>
</dbReference>
<dbReference type="Gene3D" id="3.40.50.2300">
    <property type="match status" value="1"/>
</dbReference>
<keyword evidence="3 8" id="KW-0238">DNA-binding</keyword>
<dbReference type="CDD" id="cd17535">
    <property type="entry name" value="REC_NarL-like"/>
    <property type="match status" value="1"/>
</dbReference>
<dbReference type="EMBL" id="CP019606">
    <property type="protein sequence ID" value="AQP48912.1"/>
    <property type="molecule type" value="Genomic_DNA"/>
</dbReference>
<dbReference type="InterPro" id="IPR000792">
    <property type="entry name" value="Tscrpt_reg_LuxR_C"/>
</dbReference>
<protein>
    <submittedName>
        <fullName evidence="8">DNA-binding response regulator</fullName>
    </submittedName>
</protein>
<sequence length="226" mass="24766">MPIPTPVRVLIVDDESLVRSAFRALLSADPGYQVVAEAKEGGEGVTMFGRFLPDIVLMDLQMAPMNGVQATREICEKQPDACVLALTTFGTRNYIVAALRAGAAGYLLKDSRPEQLLAGIQQALRGDMPLSSTVRRQLVDTIVADQLPAQPEISLTPREKELLEWLTHGLTNRQIARNMHLSEGSVKQYLAHVGEKLGVTSRTQILVKAIQLRLVDPHRPSGQPAR</sequence>
<keyword evidence="1 5" id="KW-0597">Phosphoprotein</keyword>
<dbReference type="Pfam" id="PF00196">
    <property type="entry name" value="GerE"/>
    <property type="match status" value="1"/>
</dbReference>
<dbReference type="PROSITE" id="PS50043">
    <property type="entry name" value="HTH_LUXR_2"/>
    <property type="match status" value="1"/>
</dbReference>
<keyword evidence="2" id="KW-0805">Transcription regulation</keyword>
<evidence type="ECO:0000256" key="4">
    <source>
        <dbReference type="ARBA" id="ARBA00023163"/>
    </source>
</evidence>
<dbReference type="PROSITE" id="PS00622">
    <property type="entry name" value="HTH_LUXR_1"/>
    <property type="match status" value="1"/>
</dbReference>
<dbReference type="InterPro" id="IPR039420">
    <property type="entry name" value="WalR-like"/>
</dbReference>
<dbReference type="KEGG" id="tes:BW730_16835"/>
<evidence type="ECO:0000259" key="7">
    <source>
        <dbReference type="PROSITE" id="PS50110"/>
    </source>
</evidence>
<evidence type="ECO:0000313" key="9">
    <source>
        <dbReference type="Proteomes" id="UP000188145"/>
    </source>
</evidence>
<dbReference type="PANTHER" id="PTHR43214">
    <property type="entry name" value="TWO-COMPONENT RESPONSE REGULATOR"/>
    <property type="match status" value="1"/>
</dbReference>
<dbReference type="AlphaFoldDB" id="A0A1Q2CS31"/>
<evidence type="ECO:0000256" key="3">
    <source>
        <dbReference type="ARBA" id="ARBA00023125"/>
    </source>
</evidence>
<dbReference type="OrthoDB" id="9808843at2"/>
<dbReference type="STRING" id="1332264.BW730_16835"/>
<dbReference type="PRINTS" id="PR00038">
    <property type="entry name" value="HTHLUXR"/>
</dbReference>
<dbReference type="SMART" id="SM00448">
    <property type="entry name" value="REC"/>
    <property type="match status" value="1"/>
</dbReference>
<evidence type="ECO:0000256" key="5">
    <source>
        <dbReference type="PROSITE-ProRule" id="PRU00169"/>
    </source>
</evidence>
<dbReference type="GO" id="GO:0000160">
    <property type="term" value="P:phosphorelay signal transduction system"/>
    <property type="evidence" value="ECO:0007669"/>
    <property type="project" value="InterPro"/>
</dbReference>
<dbReference type="SMART" id="SM00421">
    <property type="entry name" value="HTH_LUXR"/>
    <property type="match status" value="1"/>
</dbReference>
<evidence type="ECO:0000256" key="2">
    <source>
        <dbReference type="ARBA" id="ARBA00023015"/>
    </source>
</evidence>
<evidence type="ECO:0000313" key="8">
    <source>
        <dbReference type="EMBL" id="AQP48912.1"/>
    </source>
</evidence>
<feature type="domain" description="HTH luxR-type" evidence="6">
    <location>
        <begin position="148"/>
        <end position="213"/>
    </location>
</feature>
<gene>
    <name evidence="8" type="ORF">BW730_16835</name>
</gene>
<keyword evidence="4" id="KW-0804">Transcription</keyword>
<feature type="modified residue" description="4-aspartylphosphate" evidence="5">
    <location>
        <position position="59"/>
    </location>
</feature>
<organism evidence="8 9">
    <name type="scientific">Tessaracoccus aquimaris</name>
    <dbReference type="NCBI Taxonomy" id="1332264"/>
    <lineage>
        <taxon>Bacteria</taxon>
        <taxon>Bacillati</taxon>
        <taxon>Actinomycetota</taxon>
        <taxon>Actinomycetes</taxon>
        <taxon>Propionibacteriales</taxon>
        <taxon>Propionibacteriaceae</taxon>
        <taxon>Tessaracoccus</taxon>
    </lineage>
</organism>